<feature type="domain" description="ABC transmembrane type-1" evidence="8">
    <location>
        <begin position="103"/>
        <end position="301"/>
    </location>
</feature>
<keyword evidence="6 7" id="KW-0472">Membrane</keyword>
<name>A0A7Z0IMG4_9ACTN</name>
<evidence type="ECO:0000256" key="5">
    <source>
        <dbReference type="ARBA" id="ARBA00022989"/>
    </source>
</evidence>
<gene>
    <name evidence="9" type="ORF">GGQ54_003148</name>
</gene>
<protein>
    <submittedName>
        <fullName evidence="9">Peptide/nickel transport system permease protein</fullName>
    </submittedName>
</protein>
<dbReference type="SUPFAM" id="SSF161098">
    <property type="entry name" value="MetI-like"/>
    <property type="match status" value="1"/>
</dbReference>
<keyword evidence="3" id="KW-1003">Cell membrane</keyword>
<dbReference type="InterPro" id="IPR035906">
    <property type="entry name" value="MetI-like_sf"/>
</dbReference>
<comment type="subcellular location">
    <subcellularLocation>
        <location evidence="1 7">Cell membrane</location>
        <topology evidence="1 7">Multi-pass membrane protein</topology>
    </subcellularLocation>
</comment>
<keyword evidence="10" id="KW-1185">Reference proteome</keyword>
<dbReference type="Gene3D" id="1.10.3720.10">
    <property type="entry name" value="MetI-like"/>
    <property type="match status" value="1"/>
</dbReference>
<keyword evidence="4 7" id="KW-0812">Transmembrane</keyword>
<evidence type="ECO:0000313" key="9">
    <source>
        <dbReference type="EMBL" id="NYI72588.1"/>
    </source>
</evidence>
<feature type="transmembrane region" description="Helical" evidence="7">
    <location>
        <begin position="42"/>
        <end position="64"/>
    </location>
</feature>
<proteinExistence type="inferred from homology"/>
<dbReference type="InterPro" id="IPR025966">
    <property type="entry name" value="OppC_N"/>
</dbReference>
<organism evidence="9 10">
    <name type="scientific">Naumannella cuiyingiana</name>
    <dbReference type="NCBI Taxonomy" id="1347891"/>
    <lineage>
        <taxon>Bacteria</taxon>
        <taxon>Bacillati</taxon>
        <taxon>Actinomycetota</taxon>
        <taxon>Actinomycetes</taxon>
        <taxon>Propionibacteriales</taxon>
        <taxon>Propionibacteriaceae</taxon>
        <taxon>Naumannella</taxon>
    </lineage>
</organism>
<reference evidence="9 10" key="1">
    <citation type="submission" date="2020-07" db="EMBL/GenBank/DDBJ databases">
        <title>Sequencing the genomes of 1000 actinobacteria strains.</title>
        <authorList>
            <person name="Klenk H.-P."/>
        </authorList>
    </citation>
    <scope>NUCLEOTIDE SEQUENCE [LARGE SCALE GENOMIC DNA]</scope>
    <source>
        <strain evidence="9 10">DSM 103164</strain>
    </source>
</reference>
<evidence type="ECO:0000256" key="6">
    <source>
        <dbReference type="ARBA" id="ARBA00023136"/>
    </source>
</evidence>
<keyword evidence="2 7" id="KW-0813">Transport</keyword>
<comment type="caution">
    <text evidence="9">The sequence shown here is derived from an EMBL/GenBank/DDBJ whole genome shotgun (WGS) entry which is preliminary data.</text>
</comment>
<feature type="transmembrane region" description="Helical" evidence="7">
    <location>
        <begin position="173"/>
        <end position="192"/>
    </location>
</feature>
<dbReference type="Pfam" id="PF00528">
    <property type="entry name" value="BPD_transp_1"/>
    <property type="match status" value="1"/>
</dbReference>
<dbReference type="PANTHER" id="PTHR43386">
    <property type="entry name" value="OLIGOPEPTIDE TRANSPORT SYSTEM PERMEASE PROTEIN APPC"/>
    <property type="match status" value="1"/>
</dbReference>
<feature type="transmembrane region" description="Helical" evidence="7">
    <location>
        <begin position="223"/>
        <end position="244"/>
    </location>
</feature>
<evidence type="ECO:0000259" key="8">
    <source>
        <dbReference type="PROSITE" id="PS50928"/>
    </source>
</evidence>
<dbReference type="RefSeq" id="WP_179446229.1">
    <property type="nucleotide sequence ID" value="NZ_JACBZS010000001.1"/>
</dbReference>
<sequence length="319" mass="34367">MTEQHLPLLATAPAPAGARPPRPVRSRSLWSQAIGRLLRTPVAVVALAVLVLMLLFCFVGPLISPYTGDEINLRIAEHVPTMDHWLGTDDYGRDVATRLMLAGRISLTIGLASMLLSLVLGAVLGIVSGYFRGVLDLVLMRLADLLMALPGLPLLIVLAALLSEFKVAPEARIYLVTVLLSLIGWPSIARLVRGQVLSLREEPYLRAAEVLGLSTRSKLFHHLLPNVLPLLIVVATLSVASGILSESALSFLGLGVMAPSASWGNMITAANNLIDFRQHWWLWVPPGMALLITVAAINVLGDRLRDAFDPRSGGGSRGR</sequence>
<dbReference type="AlphaFoldDB" id="A0A7Z0IMG4"/>
<dbReference type="InterPro" id="IPR000515">
    <property type="entry name" value="MetI-like"/>
</dbReference>
<evidence type="ECO:0000256" key="1">
    <source>
        <dbReference type="ARBA" id="ARBA00004651"/>
    </source>
</evidence>
<dbReference type="CDD" id="cd06261">
    <property type="entry name" value="TM_PBP2"/>
    <property type="match status" value="1"/>
</dbReference>
<dbReference type="EMBL" id="JACBZS010000001">
    <property type="protein sequence ID" value="NYI72588.1"/>
    <property type="molecule type" value="Genomic_DNA"/>
</dbReference>
<dbReference type="GO" id="GO:0005886">
    <property type="term" value="C:plasma membrane"/>
    <property type="evidence" value="ECO:0007669"/>
    <property type="project" value="UniProtKB-SubCell"/>
</dbReference>
<evidence type="ECO:0000256" key="2">
    <source>
        <dbReference type="ARBA" id="ARBA00022448"/>
    </source>
</evidence>
<dbReference type="Pfam" id="PF12911">
    <property type="entry name" value="OppC_N"/>
    <property type="match status" value="1"/>
</dbReference>
<evidence type="ECO:0000256" key="7">
    <source>
        <dbReference type="RuleBase" id="RU363032"/>
    </source>
</evidence>
<feature type="transmembrane region" description="Helical" evidence="7">
    <location>
        <begin position="137"/>
        <end position="161"/>
    </location>
</feature>
<dbReference type="InterPro" id="IPR050366">
    <property type="entry name" value="BP-dependent_transpt_permease"/>
</dbReference>
<dbReference type="Proteomes" id="UP000527616">
    <property type="component" value="Unassembled WGS sequence"/>
</dbReference>
<evidence type="ECO:0000256" key="4">
    <source>
        <dbReference type="ARBA" id="ARBA00022692"/>
    </source>
</evidence>
<evidence type="ECO:0000256" key="3">
    <source>
        <dbReference type="ARBA" id="ARBA00022475"/>
    </source>
</evidence>
<dbReference type="GO" id="GO:0055085">
    <property type="term" value="P:transmembrane transport"/>
    <property type="evidence" value="ECO:0007669"/>
    <property type="project" value="InterPro"/>
</dbReference>
<feature type="transmembrane region" description="Helical" evidence="7">
    <location>
        <begin position="280"/>
        <end position="301"/>
    </location>
</feature>
<evidence type="ECO:0000313" key="10">
    <source>
        <dbReference type="Proteomes" id="UP000527616"/>
    </source>
</evidence>
<dbReference type="PROSITE" id="PS50928">
    <property type="entry name" value="ABC_TM1"/>
    <property type="match status" value="1"/>
</dbReference>
<comment type="similarity">
    <text evidence="7">Belongs to the binding-protein-dependent transport system permease family.</text>
</comment>
<dbReference type="PANTHER" id="PTHR43386:SF1">
    <property type="entry name" value="D,D-DIPEPTIDE TRANSPORT SYSTEM PERMEASE PROTEIN DDPC-RELATED"/>
    <property type="match status" value="1"/>
</dbReference>
<feature type="transmembrane region" description="Helical" evidence="7">
    <location>
        <begin position="107"/>
        <end position="131"/>
    </location>
</feature>
<keyword evidence="5 7" id="KW-1133">Transmembrane helix</keyword>
<accession>A0A7Z0IMG4</accession>